<gene>
    <name evidence="1" type="ORF">DHETER_LOCUS8139</name>
</gene>
<accession>A0ACA9N802</accession>
<comment type="caution">
    <text evidence="1">The sequence shown here is derived from an EMBL/GenBank/DDBJ whole genome shotgun (WGS) entry which is preliminary data.</text>
</comment>
<sequence length="50" mass="5537">MTRFITTGAVASISEELFVELHEQHCPITWIIVHSSLIGAFSPKEVLKGL</sequence>
<protein>
    <submittedName>
        <fullName evidence="1">9735_t:CDS:1</fullName>
    </submittedName>
</protein>
<name>A0ACA9N802_9GLOM</name>
<feature type="non-terminal residue" evidence="1">
    <location>
        <position position="50"/>
    </location>
</feature>
<evidence type="ECO:0000313" key="2">
    <source>
        <dbReference type="Proteomes" id="UP000789702"/>
    </source>
</evidence>
<reference evidence="1" key="1">
    <citation type="submission" date="2021-06" db="EMBL/GenBank/DDBJ databases">
        <authorList>
            <person name="Kallberg Y."/>
            <person name="Tangrot J."/>
            <person name="Rosling A."/>
        </authorList>
    </citation>
    <scope>NUCLEOTIDE SEQUENCE</scope>
    <source>
        <strain evidence="1">IL203A</strain>
    </source>
</reference>
<dbReference type="EMBL" id="CAJVPU010012515">
    <property type="protein sequence ID" value="CAG8624215.1"/>
    <property type="molecule type" value="Genomic_DNA"/>
</dbReference>
<evidence type="ECO:0000313" key="1">
    <source>
        <dbReference type="EMBL" id="CAG8624215.1"/>
    </source>
</evidence>
<proteinExistence type="predicted"/>
<keyword evidence="2" id="KW-1185">Reference proteome</keyword>
<organism evidence="1 2">
    <name type="scientific">Dentiscutata heterogama</name>
    <dbReference type="NCBI Taxonomy" id="1316150"/>
    <lineage>
        <taxon>Eukaryota</taxon>
        <taxon>Fungi</taxon>
        <taxon>Fungi incertae sedis</taxon>
        <taxon>Mucoromycota</taxon>
        <taxon>Glomeromycotina</taxon>
        <taxon>Glomeromycetes</taxon>
        <taxon>Diversisporales</taxon>
        <taxon>Gigasporaceae</taxon>
        <taxon>Dentiscutata</taxon>
    </lineage>
</organism>
<dbReference type="Proteomes" id="UP000789702">
    <property type="component" value="Unassembled WGS sequence"/>
</dbReference>